<evidence type="ECO:0000259" key="10">
    <source>
        <dbReference type="Pfam" id="PF00382"/>
    </source>
</evidence>
<feature type="compositionally biased region" description="Acidic residues" evidence="9">
    <location>
        <begin position="783"/>
        <end position="794"/>
    </location>
</feature>
<keyword evidence="12" id="KW-1185">Reference proteome</keyword>
<evidence type="ECO:0000256" key="5">
    <source>
        <dbReference type="ARBA" id="ARBA00022833"/>
    </source>
</evidence>
<dbReference type="PANTHER" id="PTHR11618">
    <property type="entry name" value="TRANSCRIPTION INITIATION FACTOR IIB-RELATED"/>
    <property type="match status" value="1"/>
</dbReference>
<feature type="region of interest" description="Disordered" evidence="9">
    <location>
        <begin position="644"/>
        <end position="819"/>
    </location>
</feature>
<feature type="region of interest" description="Disordered" evidence="9">
    <location>
        <begin position="450"/>
        <end position="471"/>
    </location>
</feature>
<evidence type="ECO:0000313" key="11">
    <source>
        <dbReference type="EMBL" id="KPV75969.1"/>
    </source>
</evidence>
<dbReference type="GO" id="GO:0008270">
    <property type="term" value="F:zinc ion binding"/>
    <property type="evidence" value="ECO:0007669"/>
    <property type="project" value="UniProtKB-KW"/>
</dbReference>
<dbReference type="GO" id="GO:0005634">
    <property type="term" value="C:nucleus"/>
    <property type="evidence" value="ECO:0007669"/>
    <property type="project" value="UniProtKB-SubCell"/>
</dbReference>
<dbReference type="Gene3D" id="1.10.472.170">
    <property type="match status" value="1"/>
</dbReference>
<dbReference type="EMBL" id="KQ474077">
    <property type="protein sequence ID" value="KPV75969.1"/>
    <property type="molecule type" value="Genomic_DNA"/>
</dbReference>
<dbReference type="STRING" id="578459.A0A194S602"/>
<keyword evidence="4" id="KW-0863">Zinc-finger</keyword>
<dbReference type="AlphaFoldDB" id="A0A194S602"/>
<dbReference type="GO" id="GO:0097550">
    <property type="term" value="C:transcription preinitiation complex"/>
    <property type="evidence" value="ECO:0007669"/>
    <property type="project" value="TreeGrafter"/>
</dbReference>
<accession>A0A194S602</accession>
<dbReference type="GO" id="GO:0000995">
    <property type="term" value="F:RNA polymerase III general transcription initiation factor activity"/>
    <property type="evidence" value="ECO:0007669"/>
    <property type="project" value="TreeGrafter"/>
</dbReference>
<dbReference type="CDD" id="cd00043">
    <property type="entry name" value="CYCLIN_SF"/>
    <property type="match status" value="1"/>
</dbReference>
<reference evidence="11 12" key="1">
    <citation type="journal article" date="2015" name="Front. Microbiol.">
        <title>Genome sequence of the plant growth promoting endophytic yeast Rhodotorula graminis WP1.</title>
        <authorList>
            <person name="Firrincieli A."/>
            <person name="Otillar R."/>
            <person name="Salamov A."/>
            <person name="Schmutz J."/>
            <person name="Khan Z."/>
            <person name="Redman R.S."/>
            <person name="Fleck N.D."/>
            <person name="Lindquist E."/>
            <person name="Grigoriev I.V."/>
            <person name="Doty S.L."/>
        </authorList>
    </citation>
    <scope>NUCLEOTIDE SEQUENCE [LARGE SCALE GENOMIC DNA]</scope>
    <source>
        <strain evidence="11 12">WP1</strain>
    </source>
</reference>
<dbReference type="InterPro" id="IPR036915">
    <property type="entry name" value="Cyclin-like_sf"/>
</dbReference>
<dbReference type="GO" id="GO:0070897">
    <property type="term" value="P:transcription preinitiation complex assembly"/>
    <property type="evidence" value="ECO:0007669"/>
    <property type="project" value="InterPro"/>
</dbReference>
<comment type="subcellular location">
    <subcellularLocation>
        <location evidence="1">Nucleus</location>
    </subcellularLocation>
</comment>
<dbReference type="GO" id="GO:0001006">
    <property type="term" value="F:RNA polymerase III type 3 promoter sequence-specific DNA binding"/>
    <property type="evidence" value="ECO:0007669"/>
    <property type="project" value="TreeGrafter"/>
</dbReference>
<evidence type="ECO:0000256" key="9">
    <source>
        <dbReference type="SAM" id="MobiDB-lite"/>
    </source>
</evidence>
<keyword evidence="3" id="KW-0479">Metal-binding</keyword>
<evidence type="ECO:0000256" key="6">
    <source>
        <dbReference type="ARBA" id="ARBA00023015"/>
    </source>
</evidence>
<dbReference type="SUPFAM" id="SSF47954">
    <property type="entry name" value="Cyclin-like"/>
    <property type="match status" value="1"/>
</dbReference>
<keyword evidence="5" id="KW-0862">Zinc</keyword>
<dbReference type="Pfam" id="PF00382">
    <property type="entry name" value="TFIIB"/>
    <property type="match status" value="1"/>
</dbReference>
<dbReference type="GeneID" id="28977050"/>
<comment type="similarity">
    <text evidence="2">Belongs to the TFIIB family.</text>
</comment>
<protein>
    <recommendedName>
        <fullName evidence="10">Transcription factor TFIIB cyclin-like domain-containing protein</fullName>
    </recommendedName>
</protein>
<name>A0A194S602_RHOGW</name>
<evidence type="ECO:0000256" key="2">
    <source>
        <dbReference type="ARBA" id="ARBA00010857"/>
    </source>
</evidence>
<dbReference type="InterPro" id="IPR000812">
    <property type="entry name" value="TFIIB"/>
</dbReference>
<keyword evidence="7" id="KW-0804">Transcription</keyword>
<keyword evidence="6" id="KW-0805">Transcription regulation</keyword>
<dbReference type="OrthoDB" id="2527864at2759"/>
<dbReference type="OMA" id="QFQEEIW"/>
<dbReference type="InterPro" id="IPR013150">
    <property type="entry name" value="TFIIB_cyclin"/>
</dbReference>
<keyword evidence="8" id="KW-0539">Nucleus</keyword>
<evidence type="ECO:0000256" key="7">
    <source>
        <dbReference type="ARBA" id="ARBA00023163"/>
    </source>
</evidence>
<dbReference type="PANTHER" id="PTHR11618:SF4">
    <property type="entry name" value="TRANSCRIPTION FACTOR IIIB 90 KDA SUBUNIT"/>
    <property type="match status" value="1"/>
</dbReference>
<dbReference type="GO" id="GO:0000126">
    <property type="term" value="C:transcription factor TFIIIB complex"/>
    <property type="evidence" value="ECO:0007669"/>
    <property type="project" value="TreeGrafter"/>
</dbReference>
<organism evidence="11 12">
    <name type="scientific">Rhodotorula graminis (strain WP1)</name>
    <dbReference type="NCBI Taxonomy" id="578459"/>
    <lineage>
        <taxon>Eukaryota</taxon>
        <taxon>Fungi</taxon>
        <taxon>Dikarya</taxon>
        <taxon>Basidiomycota</taxon>
        <taxon>Pucciniomycotina</taxon>
        <taxon>Microbotryomycetes</taxon>
        <taxon>Sporidiobolales</taxon>
        <taxon>Sporidiobolaceae</taxon>
        <taxon>Rhodotorula</taxon>
    </lineage>
</organism>
<evidence type="ECO:0000313" key="12">
    <source>
        <dbReference type="Proteomes" id="UP000053890"/>
    </source>
</evidence>
<evidence type="ECO:0000256" key="1">
    <source>
        <dbReference type="ARBA" id="ARBA00004123"/>
    </source>
</evidence>
<sequence>MSDLDCPACGAHGALEYVAEIGTLACTRCGTVSTSSASHSFELLQRVDAEDAFQNGRTYVGSGGGTFGGAMGTQRVGQRVGTWTRVAEGGTAIYQAQRKTETEQYMRRLLTRYDLASSLRDRVRYLFERARERLGFRWGRKAELFCAACVYVAAREAGKTLWLLELASLIEIEDPIILSRAVKVVKFELKVKYDDHDPALFLERVLVHLQSAFALTSSSASSSNSMPLPVLHRSVGSRKATFSAANAAWVRSVQLPAVRELATGLLALTSDLSLTAGRHGEGVAAAVVIAAIEGVARQPAPIVQEFADEFAWMLGTSDYSVLERYRDINRLLQDFAAKLPWADALGLAVPADPLYGVKRKRSKTARSRKSVKLDVVAHTADIVALRKTLMAAEPVAPLFLPGEEDAKRVDPPDLEYDEYDDDLSYMHDPLFDSAAADRYYGAIGYDEPGAEDPARLSSPGVSAARQTSSPPPVKPFVAAFSPVAAPDTNRRAAKASRPALYSRERDVKPLPSALMLAVAGSTRAGRSLSQTPRTSPDPNALAVHAAAANDAQVRQLLLAGLDLAQVVRGASPSASSSGTAAGPSSRLERLLWTKPVADITDDELFAEGELEAYVRPRDEVQRHLQLPATQAMLVADEAIVLKREERGEDGSASQPPKKPPRPKYAFSAPRDAQGNFLEAAPLPGADAAQGGTRRGVKRGASDGDDDGFEPRKRRTKIMNRAALEAYLARGTGSDNDDDDDAAAGTAEEREVDDEGGGGSSGWQVEMALQAAQDEGEDIVRDADADDDVPEGGGDDDWRKEYGGYRAVEDDDDDGPGEAY</sequence>
<dbReference type="GO" id="GO:0017025">
    <property type="term" value="F:TBP-class protein binding"/>
    <property type="evidence" value="ECO:0007669"/>
    <property type="project" value="InterPro"/>
</dbReference>
<feature type="compositionally biased region" description="Acidic residues" evidence="9">
    <location>
        <begin position="808"/>
        <end position="819"/>
    </location>
</feature>
<gene>
    <name evidence="11" type="ORF">RHOBADRAFT_52977</name>
</gene>
<dbReference type="Proteomes" id="UP000053890">
    <property type="component" value="Unassembled WGS sequence"/>
</dbReference>
<feature type="domain" description="Transcription factor TFIIB cyclin-like" evidence="10">
    <location>
        <begin position="98"/>
        <end position="174"/>
    </location>
</feature>
<dbReference type="RefSeq" id="XP_018272018.1">
    <property type="nucleotide sequence ID" value="XM_018416602.1"/>
</dbReference>
<evidence type="ECO:0000256" key="4">
    <source>
        <dbReference type="ARBA" id="ARBA00022771"/>
    </source>
</evidence>
<evidence type="ECO:0000256" key="8">
    <source>
        <dbReference type="ARBA" id="ARBA00023242"/>
    </source>
</evidence>
<evidence type="ECO:0000256" key="3">
    <source>
        <dbReference type="ARBA" id="ARBA00022723"/>
    </source>
</evidence>
<proteinExistence type="inferred from homology"/>